<dbReference type="Proteomes" id="UP000663836">
    <property type="component" value="Unassembled WGS sequence"/>
</dbReference>
<dbReference type="AlphaFoldDB" id="A0A815QFL5"/>
<comment type="caution">
    <text evidence="1">The sequence shown here is derived from an EMBL/GenBank/DDBJ whole genome shotgun (WGS) entry which is preliminary data.</text>
</comment>
<reference evidence="1" key="1">
    <citation type="submission" date="2021-02" db="EMBL/GenBank/DDBJ databases">
        <authorList>
            <person name="Nowell W R."/>
        </authorList>
    </citation>
    <scope>NUCLEOTIDE SEQUENCE</scope>
</reference>
<accession>A0A815QFL5</accession>
<organism evidence="1 3">
    <name type="scientific">Rotaria sordida</name>
    <dbReference type="NCBI Taxonomy" id="392033"/>
    <lineage>
        <taxon>Eukaryota</taxon>
        <taxon>Metazoa</taxon>
        <taxon>Spiralia</taxon>
        <taxon>Gnathifera</taxon>
        <taxon>Rotifera</taxon>
        <taxon>Eurotatoria</taxon>
        <taxon>Bdelloidea</taxon>
        <taxon>Philodinida</taxon>
        <taxon>Philodinidae</taxon>
        <taxon>Rotaria</taxon>
    </lineage>
</organism>
<dbReference type="EMBL" id="CAJOBD010007656">
    <property type="protein sequence ID" value="CAF4092464.1"/>
    <property type="molecule type" value="Genomic_DNA"/>
</dbReference>
<protein>
    <submittedName>
        <fullName evidence="1">Uncharacterized protein</fullName>
    </submittedName>
</protein>
<evidence type="ECO:0000313" key="3">
    <source>
        <dbReference type="Proteomes" id="UP000663864"/>
    </source>
</evidence>
<sequence length="106" mass="12128">MADFIPGAMSFFFADDLPAVLAGQTGIKFIEECIDLERRLHTFFEQLELHSILVVQPINYTKTQIIFSARAVCYPNPLSVIRCGDYIIEWVSAFKYLGYWITTKLG</sequence>
<gene>
    <name evidence="2" type="ORF">JBS370_LOCUS31316</name>
    <name evidence="1" type="ORF">ZHD862_LOCUS35766</name>
</gene>
<proteinExistence type="predicted"/>
<evidence type="ECO:0000313" key="1">
    <source>
        <dbReference type="EMBL" id="CAF1462629.1"/>
    </source>
</evidence>
<evidence type="ECO:0000313" key="2">
    <source>
        <dbReference type="EMBL" id="CAF4092464.1"/>
    </source>
</evidence>
<dbReference type="Proteomes" id="UP000663864">
    <property type="component" value="Unassembled WGS sequence"/>
</dbReference>
<dbReference type="EMBL" id="CAJNOT010005332">
    <property type="protein sequence ID" value="CAF1462629.1"/>
    <property type="molecule type" value="Genomic_DNA"/>
</dbReference>
<name>A0A815QFL5_9BILA</name>